<proteinExistence type="predicted"/>
<feature type="chain" id="PRO_5004271226" evidence="2">
    <location>
        <begin position="21"/>
        <end position="329"/>
    </location>
</feature>
<dbReference type="eggNOG" id="ENOG502RAFC">
    <property type="taxonomic scope" value="Eukaryota"/>
</dbReference>
<protein>
    <submittedName>
        <fullName evidence="3">DEHA2C07370p</fullName>
    </submittedName>
</protein>
<evidence type="ECO:0000313" key="3">
    <source>
        <dbReference type="EMBL" id="CAG86060.1"/>
    </source>
</evidence>
<sequence>MKLSTTSAALILALTASINAAPAGTPTTTSLTKRDAENIGKAIALLNDYNAKRETSPSYALAERDYPIVTTVLGYIKDTDLSSKILLYFVTDDFFAPIVKKTIISLIKNGTINLTTLFTSLNNSGLAAQVIEDLINDCNFYGEIYKLAGSYIGDLFDKIKDKISNIGSSKRESLEERALTTASQIPDSEDDNSVLTELMESLKKSGLGTQVVEELIVNKEFLSFGADLIKEMIDQKAITLGELVDAIKDSGLVPSLFKQFFTLDTLKTVTVNALAAAFNKCDGDNATATVSSDVGSETSGTTPTSGTSTSTSTGGSTNPTCKKRKRSYY</sequence>
<dbReference type="OrthoDB" id="4017194at2759"/>
<reference evidence="3 4" key="1">
    <citation type="journal article" date="2004" name="Nature">
        <title>Genome evolution in yeasts.</title>
        <authorList>
            <consortium name="Genolevures"/>
            <person name="Dujon B."/>
            <person name="Sherman D."/>
            <person name="Fischer G."/>
            <person name="Durrens P."/>
            <person name="Casaregola S."/>
            <person name="Lafontaine I."/>
            <person name="de Montigny J."/>
            <person name="Marck C."/>
            <person name="Neuveglise C."/>
            <person name="Talla E."/>
            <person name="Goffard N."/>
            <person name="Frangeul L."/>
            <person name="Aigle M."/>
            <person name="Anthouard V."/>
            <person name="Babour A."/>
            <person name="Barbe V."/>
            <person name="Barnay S."/>
            <person name="Blanchin S."/>
            <person name="Beckerich J.M."/>
            <person name="Beyne E."/>
            <person name="Bleykasten C."/>
            <person name="Boisrame A."/>
            <person name="Boyer J."/>
            <person name="Cattolico L."/>
            <person name="Confanioleri F."/>
            <person name="de Daruvar A."/>
            <person name="Despons L."/>
            <person name="Fabre E."/>
            <person name="Fairhead C."/>
            <person name="Ferry-Dumazet H."/>
            <person name="Groppi A."/>
            <person name="Hantraye F."/>
            <person name="Hennequin C."/>
            <person name="Jauniaux N."/>
            <person name="Joyet P."/>
            <person name="Kachouri R."/>
            <person name="Kerrest A."/>
            <person name="Koszul R."/>
            <person name="Lemaire M."/>
            <person name="Lesur I."/>
            <person name="Ma L."/>
            <person name="Muller H."/>
            <person name="Nicaud J.M."/>
            <person name="Nikolski M."/>
            <person name="Oztas S."/>
            <person name="Ozier-Kalogeropoulos O."/>
            <person name="Pellenz S."/>
            <person name="Potier S."/>
            <person name="Richard G.F."/>
            <person name="Straub M.L."/>
            <person name="Suleau A."/>
            <person name="Swennene D."/>
            <person name="Tekaia F."/>
            <person name="Wesolowski-Louvel M."/>
            <person name="Westhof E."/>
            <person name="Wirth B."/>
            <person name="Zeniou-Meyer M."/>
            <person name="Zivanovic I."/>
            <person name="Bolotin-Fukuhara M."/>
            <person name="Thierry A."/>
            <person name="Bouchier C."/>
            <person name="Caudron B."/>
            <person name="Scarpelli C."/>
            <person name="Gaillardin C."/>
            <person name="Weissenbach J."/>
            <person name="Wincker P."/>
            <person name="Souciet J.L."/>
        </authorList>
    </citation>
    <scope>NUCLEOTIDE SEQUENCE [LARGE SCALE GENOMIC DNA]</scope>
    <source>
        <strain evidence="4">ATCC 36239 / CBS 767 / BCRC 21394 / JCM 1990 / NBRC 0083 / IGC 2968</strain>
    </source>
</reference>
<evidence type="ECO:0000313" key="4">
    <source>
        <dbReference type="Proteomes" id="UP000000599"/>
    </source>
</evidence>
<feature type="signal peptide" evidence="2">
    <location>
        <begin position="1"/>
        <end position="20"/>
    </location>
</feature>
<dbReference type="KEGG" id="dha:DEHA2C07370g"/>
<dbReference type="AlphaFoldDB" id="Q6BUW7"/>
<dbReference type="EMBL" id="CR382135">
    <property type="protein sequence ID" value="CAG86060.1"/>
    <property type="molecule type" value="Genomic_DNA"/>
</dbReference>
<organism evidence="3 4">
    <name type="scientific">Debaryomyces hansenii (strain ATCC 36239 / CBS 767 / BCRC 21394 / JCM 1990 / NBRC 0083 / IGC 2968)</name>
    <name type="common">Yeast</name>
    <name type="synonym">Torulaspora hansenii</name>
    <dbReference type="NCBI Taxonomy" id="284592"/>
    <lineage>
        <taxon>Eukaryota</taxon>
        <taxon>Fungi</taxon>
        <taxon>Dikarya</taxon>
        <taxon>Ascomycota</taxon>
        <taxon>Saccharomycotina</taxon>
        <taxon>Pichiomycetes</taxon>
        <taxon>Debaryomycetaceae</taxon>
        <taxon>Debaryomyces</taxon>
    </lineage>
</organism>
<accession>Q6BUW7</accession>
<dbReference type="GeneID" id="2900402"/>
<keyword evidence="2" id="KW-0732">Signal</keyword>
<evidence type="ECO:0000256" key="2">
    <source>
        <dbReference type="SAM" id="SignalP"/>
    </source>
</evidence>
<feature type="compositionally biased region" description="Low complexity" evidence="1">
    <location>
        <begin position="295"/>
        <end position="317"/>
    </location>
</feature>
<feature type="region of interest" description="Disordered" evidence="1">
    <location>
        <begin position="288"/>
        <end position="329"/>
    </location>
</feature>
<dbReference type="Proteomes" id="UP000000599">
    <property type="component" value="Chromosome C"/>
</dbReference>
<dbReference type="HOGENOM" id="CLU_061591_0_0_1"/>
<dbReference type="InParanoid" id="Q6BUW7"/>
<gene>
    <name evidence="3" type="ordered locus">DEHA2C07370g</name>
</gene>
<dbReference type="VEuPathDB" id="FungiDB:DEHA2C07370g"/>
<evidence type="ECO:0000256" key="1">
    <source>
        <dbReference type="SAM" id="MobiDB-lite"/>
    </source>
</evidence>
<dbReference type="OMA" id="FRREYMM"/>
<keyword evidence="4" id="KW-1185">Reference proteome</keyword>
<dbReference type="RefSeq" id="XP_458002.1">
    <property type="nucleotide sequence ID" value="XM_458002.1"/>
</dbReference>
<name>Q6BUW7_DEBHA</name>